<dbReference type="InterPro" id="IPR013083">
    <property type="entry name" value="Znf_RING/FYVE/PHD"/>
</dbReference>
<reference evidence="3 4" key="1">
    <citation type="submission" date="2024-02" db="EMBL/GenBank/DDBJ databases">
        <authorList>
            <person name="Chen Y."/>
            <person name="Shah S."/>
            <person name="Dougan E. K."/>
            <person name="Thang M."/>
            <person name="Chan C."/>
        </authorList>
    </citation>
    <scope>NUCLEOTIDE SEQUENCE [LARGE SCALE GENOMIC DNA]</scope>
</reference>
<keyword evidence="4" id="KW-1185">Reference proteome</keyword>
<gene>
    <name evidence="3" type="ORF">SCF082_LOCUS50699</name>
</gene>
<dbReference type="EMBL" id="CAXAMM010043219">
    <property type="protein sequence ID" value="CAK9109079.1"/>
    <property type="molecule type" value="Genomic_DNA"/>
</dbReference>
<evidence type="ECO:0000313" key="3">
    <source>
        <dbReference type="EMBL" id="CAK9109079.1"/>
    </source>
</evidence>
<comment type="caution">
    <text evidence="3">The sequence shown here is derived from an EMBL/GenBank/DDBJ whole genome shotgun (WGS) entry which is preliminary data.</text>
</comment>
<dbReference type="PROSITE" id="PS50089">
    <property type="entry name" value="ZF_RING_2"/>
    <property type="match status" value="1"/>
</dbReference>
<keyword evidence="1" id="KW-0862">Zinc</keyword>
<dbReference type="Proteomes" id="UP001642464">
    <property type="component" value="Unassembled WGS sequence"/>
</dbReference>
<dbReference type="InterPro" id="IPR001841">
    <property type="entry name" value="Znf_RING"/>
</dbReference>
<organism evidence="3 4">
    <name type="scientific">Durusdinium trenchii</name>
    <dbReference type="NCBI Taxonomy" id="1381693"/>
    <lineage>
        <taxon>Eukaryota</taxon>
        <taxon>Sar</taxon>
        <taxon>Alveolata</taxon>
        <taxon>Dinophyceae</taxon>
        <taxon>Suessiales</taxon>
        <taxon>Symbiodiniaceae</taxon>
        <taxon>Durusdinium</taxon>
    </lineage>
</organism>
<name>A0ABP0S9Q0_9DINO</name>
<feature type="domain" description="RING-type" evidence="2">
    <location>
        <begin position="313"/>
        <end position="359"/>
    </location>
</feature>
<evidence type="ECO:0000256" key="1">
    <source>
        <dbReference type="PROSITE-ProRule" id="PRU00175"/>
    </source>
</evidence>
<sequence length="366" mass="41551">EMQLRMTELLYSEIARLAFHSQEEHVSMDVDVASLELLRGLNEAVLKMFVRDLGVEINVLHNASQHGAASVEIRGVSGAVRRAEEILTLHLHSFRRRPPGLSLPELQLAEEAQQHLSIFVDNSSIAGCQTWGSDHRLRIARFSEVVAGVKRVSLRVIGDLERRGEASMWRFWNQSGYWVEWKLPVAACLHEHVKNLERSGDRRREVLALCTADGRLVDTVECVATQGWRVEIWCWRAGCNSAYHGLVADPRLEGRVKICYLDGFLSHITGTVSDWDLTDERTNDVQPYTADASDEDEPRLEHLVFHEELEDPCVICLCSEAIFALNCCGRLLFCGTCMGDWLDRPEQHEQVGRRCPLCRQTAHSIR</sequence>
<proteinExistence type="predicted"/>
<evidence type="ECO:0000313" key="4">
    <source>
        <dbReference type="Proteomes" id="UP001642464"/>
    </source>
</evidence>
<accession>A0ABP0S9Q0</accession>
<dbReference type="SUPFAM" id="SSF57850">
    <property type="entry name" value="RING/U-box"/>
    <property type="match status" value="1"/>
</dbReference>
<dbReference type="Gene3D" id="3.30.40.10">
    <property type="entry name" value="Zinc/RING finger domain, C3HC4 (zinc finger)"/>
    <property type="match status" value="1"/>
</dbReference>
<protein>
    <recommendedName>
        <fullName evidence="2">RING-type domain-containing protein</fullName>
    </recommendedName>
</protein>
<feature type="non-terminal residue" evidence="3">
    <location>
        <position position="1"/>
    </location>
</feature>
<keyword evidence="1" id="KW-0479">Metal-binding</keyword>
<keyword evidence="1" id="KW-0863">Zinc-finger</keyword>
<evidence type="ECO:0000259" key="2">
    <source>
        <dbReference type="PROSITE" id="PS50089"/>
    </source>
</evidence>